<dbReference type="AlphaFoldDB" id="B4RIP7"/>
<reference evidence="1 2" key="1">
    <citation type="journal article" date="2008" name="BMC Genomics">
        <title>Complete genome of Phenylobacterium zucineum - a novel facultative intracellular bacterium isolated from human erythroleukemia cell line K562.</title>
        <authorList>
            <person name="Luo Y."/>
            <person name="Xu X."/>
            <person name="Ding Z."/>
            <person name="Liu Z."/>
            <person name="Zhang B."/>
            <person name="Yan Z."/>
            <person name="Sun J."/>
            <person name="Hu S."/>
            <person name="Hu X."/>
        </authorList>
    </citation>
    <scope>NUCLEOTIDE SEQUENCE [LARGE SCALE GENOMIC DNA]</scope>
    <source>
        <strain evidence="2">HLK1</strain>
        <plasmid evidence="2">Plasmid pHLK1</plasmid>
    </source>
</reference>
<dbReference type="KEGG" id="pzu:PHZ_p0279"/>
<keyword evidence="1" id="KW-0614">Plasmid</keyword>
<sequence>MLCGSRLMISRSSAPPMVASRTQWVSLSSSFGSIRIPTTASSAVPLWTLYPTRRLLSARVSAFLDCLKSAFPNGTPDELAAYIGE</sequence>
<keyword evidence="2" id="KW-1185">Reference proteome</keyword>
<evidence type="ECO:0000313" key="1">
    <source>
        <dbReference type="EMBL" id="ACG80222.1"/>
    </source>
</evidence>
<gene>
    <name evidence="1" type="ordered locus">PHZ_p0279</name>
</gene>
<dbReference type="eggNOG" id="COG0583">
    <property type="taxonomic scope" value="Bacteria"/>
</dbReference>
<dbReference type="EMBL" id="CP000748">
    <property type="protein sequence ID" value="ACG80222.1"/>
    <property type="molecule type" value="Genomic_DNA"/>
</dbReference>
<proteinExistence type="predicted"/>
<geneLocation type="plasmid" evidence="2">
    <name>pHLK1</name>
</geneLocation>
<dbReference type="HOGENOM" id="CLU_2509812_0_0_5"/>
<accession>B4RIP7</accession>
<name>B4RIP7_PHEZH</name>
<protein>
    <submittedName>
        <fullName evidence="1">Uncharacterized protein</fullName>
    </submittedName>
</protein>
<organism evidence="1 2">
    <name type="scientific">Phenylobacterium zucineum (strain HLK1)</name>
    <dbReference type="NCBI Taxonomy" id="450851"/>
    <lineage>
        <taxon>Bacteria</taxon>
        <taxon>Pseudomonadati</taxon>
        <taxon>Pseudomonadota</taxon>
        <taxon>Alphaproteobacteria</taxon>
        <taxon>Caulobacterales</taxon>
        <taxon>Caulobacteraceae</taxon>
        <taxon>Phenylobacterium</taxon>
    </lineage>
</organism>
<evidence type="ECO:0000313" key="2">
    <source>
        <dbReference type="Proteomes" id="UP000001868"/>
    </source>
</evidence>
<dbReference type="Proteomes" id="UP000001868">
    <property type="component" value="Plasmid pHLK1"/>
</dbReference>